<feature type="non-terminal residue" evidence="2">
    <location>
        <position position="1"/>
    </location>
</feature>
<proteinExistence type="predicted"/>
<protein>
    <recommendedName>
        <fullName evidence="1">Ty3 transposon capsid-like protein domain-containing protein</fullName>
    </recommendedName>
</protein>
<name>A0A8S2Z8T5_9BILA</name>
<dbReference type="Proteomes" id="UP000681722">
    <property type="component" value="Unassembled WGS sequence"/>
</dbReference>
<evidence type="ECO:0000259" key="1">
    <source>
        <dbReference type="Pfam" id="PF19259"/>
    </source>
</evidence>
<dbReference type="EMBL" id="CAJOBC010130770">
    <property type="protein sequence ID" value="CAF4611950.1"/>
    <property type="molecule type" value="Genomic_DNA"/>
</dbReference>
<dbReference type="PANTHER" id="PTHR33223:SF6">
    <property type="entry name" value="CCHC-TYPE DOMAIN-CONTAINING PROTEIN"/>
    <property type="match status" value="1"/>
</dbReference>
<reference evidence="2" key="1">
    <citation type="submission" date="2021-02" db="EMBL/GenBank/DDBJ databases">
        <authorList>
            <person name="Nowell W R."/>
        </authorList>
    </citation>
    <scope>NUCLEOTIDE SEQUENCE</scope>
</reference>
<dbReference type="InterPro" id="IPR045358">
    <property type="entry name" value="Ty3_capsid"/>
</dbReference>
<feature type="domain" description="Ty3 transposon capsid-like protein" evidence="1">
    <location>
        <begin position="112"/>
        <end position="199"/>
    </location>
</feature>
<evidence type="ECO:0000313" key="3">
    <source>
        <dbReference type="Proteomes" id="UP000681722"/>
    </source>
</evidence>
<dbReference type="OrthoDB" id="8057069at2759"/>
<dbReference type="AlphaFoldDB" id="A0A8S2Z8T5"/>
<accession>A0A8S2Z8T5</accession>
<dbReference type="PANTHER" id="PTHR33223">
    <property type="entry name" value="CCHC-TYPE DOMAIN-CONTAINING PROTEIN"/>
    <property type="match status" value="1"/>
</dbReference>
<sequence>DSLPKYSGGIEAESWLNSIISTFSKLQLRSDEKLDYIPITLQENALFWYQEVEDDITSFGDFIKLFCQKFVSSIQPVNPTLSLPPYYHRESPSQAKSFAAQKVIWNNFFKNQKSFAGKSQNIAVWIKDLELQFKRINWPNDQKVAIIPQLLKGDALQWFENVSDNITTWKDFKSTIINKYTSRFDQSLAYQKIKDYHQAINQSVEHCYFDIMELCDQIDPNMSDKTKL</sequence>
<gene>
    <name evidence="2" type="ORF">SRO942_LOCUS49228</name>
</gene>
<organism evidence="2 3">
    <name type="scientific">Didymodactylos carnosus</name>
    <dbReference type="NCBI Taxonomy" id="1234261"/>
    <lineage>
        <taxon>Eukaryota</taxon>
        <taxon>Metazoa</taxon>
        <taxon>Spiralia</taxon>
        <taxon>Gnathifera</taxon>
        <taxon>Rotifera</taxon>
        <taxon>Eurotatoria</taxon>
        <taxon>Bdelloidea</taxon>
        <taxon>Philodinida</taxon>
        <taxon>Philodinidae</taxon>
        <taxon>Didymodactylos</taxon>
    </lineage>
</organism>
<feature type="non-terminal residue" evidence="2">
    <location>
        <position position="228"/>
    </location>
</feature>
<dbReference type="Pfam" id="PF19259">
    <property type="entry name" value="Ty3_capsid"/>
    <property type="match status" value="1"/>
</dbReference>
<comment type="caution">
    <text evidence="2">The sequence shown here is derived from an EMBL/GenBank/DDBJ whole genome shotgun (WGS) entry which is preliminary data.</text>
</comment>
<evidence type="ECO:0000313" key="2">
    <source>
        <dbReference type="EMBL" id="CAF4611950.1"/>
    </source>
</evidence>